<dbReference type="GO" id="GO:0000155">
    <property type="term" value="F:phosphorelay sensor kinase activity"/>
    <property type="evidence" value="ECO:0007669"/>
    <property type="project" value="InterPro"/>
</dbReference>
<keyword evidence="6" id="KW-0597">Phosphoprotein</keyword>
<dbReference type="AlphaFoldDB" id="A0A8J3TKB8"/>
<dbReference type="InterPro" id="IPR000700">
    <property type="entry name" value="PAS-assoc_C"/>
</dbReference>
<evidence type="ECO:0000259" key="17">
    <source>
        <dbReference type="PROSITE" id="PS50112"/>
    </source>
</evidence>
<dbReference type="PANTHER" id="PTHR42878:SF7">
    <property type="entry name" value="SENSOR HISTIDINE KINASE GLRK"/>
    <property type="match status" value="1"/>
</dbReference>
<dbReference type="CDD" id="cd00082">
    <property type="entry name" value="HisKA"/>
    <property type="match status" value="1"/>
</dbReference>
<dbReference type="CDD" id="cd00075">
    <property type="entry name" value="HATPase"/>
    <property type="match status" value="1"/>
</dbReference>
<comment type="subcellular location">
    <subcellularLocation>
        <location evidence="4">Cell membrane</location>
    </subcellularLocation>
    <subcellularLocation>
        <location evidence="3">Membrane</location>
        <topology evidence="3">Multi-pass membrane protein</topology>
    </subcellularLocation>
</comment>
<dbReference type="GO" id="GO:0000156">
    <property type="term" value="F:phosphorelay response regulator activity"/>
    <property type="evidence" value="ECO:0007669"/>
    <property type="project" value="TreeGrafter"/>
</dbReference>
<dbReference type="Gene3D" id="3.30.450.20">
    <property type="entry name" value="PAS domain"/>
    <property type="match status" value="2"/>
</dbReference>
<dbReference type="GO" id="GO:0005524">
    <property type="term" value="F:ATP binding"/>
    <property type="evidence" value="ECO:0007669"/>
    <property type="project" value="UniProtKB-KW"/>
</dbReference>
<dbReference type="Proteomes" id="UP000599074">
    <property type="component" value="Unassembled WGS sequence"/>
</dbReference>
<protein>
    <recommendedName>
        <fullName evidence="15">Sensor-like histidine kinase SenX3</fullName>
        <ecNumber evidence="5">2.7.13.3</ecNumber>
    </recommendedName>
</protein>
<feature type="domain" description="PAS" evidence="17">
    <location>
        <begin position="191"/>
        <end position="262"/>
    </location>
</feature>
<evidence type="ECO:0000313" key="20">
    <source>
        <dbReference type="Proteomes" id="UP000599074"/>
    </source>
</evidence>
<dbReference type="EMBL" id="BOON01000023">
    <property type="protein sequence ID" value="GII22965.1"/>
    <property type="molecule type" value="Genomic_DNA"/>
</dbReference>
<dbReference type="SMART" id="SM00387">
    <property type="entry name" value="HATPase_c"/>
    <property type="match status" value="1"/>
</dbReference>
<dbReference type="PROSITE" id="PS50109">
    <property type="entry name" value="HIS_KIN"/>
    <property type="match status" value="1"/>
</dbReference>
<keyword evidence="8" id="KW-0812">Transmembrane</keyword>
<dbReference type="InterPro" id="IPR003018">
    <property type="entry name" value="GAF"/>
</dbReference>
<dbReference type="FunFam" id="1.10.287.130:FF:000001">
    <property type="entry name" value="Two-component sensor histidine kinase"/>
    <property type="match status" value="1"/>
</dbReference>
<evidence type="ECO:0000313" key="19">
    <source>
        <dbReference type="EMBL" id="GII22965.1"/>
    </source>
</evidence>
<dbReference type="InterPro" id="IPR035965">
    <property type="entry name" value="PAS-like_dom_sf"/>
</dbReference>
<dbReference type="Pfam" id="PF13185">
    <property type="entry name" value="GAF_2"/>
    <property type="match status" value="1"/>
</dbReference>
<dbReference type="InterPro" id="IPR003661">
    <property type="entry name" value="HisK_dim/P_dom"/>
</dbReference>
<dbReference type="Pfam" id="PF00512">
    <property type="entry name" value="HisKA"/>
    <property type="match status" value="1"/>
</dbReference>
<dbReference type="Pfam" id="PF08448">
    <property type="entry name" value="PAS_4"/>
    <property type="match status" value="1"/>
</dbReference>
<evidence type="ECO:0000256" key="5">
    <source>
        <dbReference type="ARBA" id="ARBA00012438"/>
    </source>
</evidence>
<evidence type="ECO:0000256" key="10">
    <source>
        <dbReference type="ARBA" id="ARBA00022777"/>
    </source>
</evidence>
<keyword evidence="7" id="KW-0808">Transferase</keyword>
<comment type="cofactor">
    <cofactor evidence="2">
        <name>a divalent metal cation</name>
        <dbReference type="ChEBI" id="CHEBI:60240"/>
    </cofactor>
</comment>
<dbReference type="GO" id="GO:0006355">
    <property type="term" value="P:regulation of DNA-templated transcription"/>
    <property type="evidence" value="ECO:0007669"/>
    <property type="project" value="InterPro"/>
</dbReference>
<dbReference type="NCBIfam" id="TIGR00229">
    <property type="entry name" value="sensory_box"/>
    <property type="match status" value="2"/>
</dbReference>
<comment type="catalytic activity">
    <reaction evidence="1">
        <text>ATP + protein L-histidine = ADP + protein N-phospho-L-histidine.</text>
        <dbReference type="EC" id="2.7.13.3"/>
    </reaction>
</comment>
<keyword evidence="10" id="KW-0418">Kinase</keyword>
<reference evidence="19" key="1">
    <citation type="submission" date="2021-01" db="EMBL/GenBank/DDBJ databases">
        <title>Whole genome shotgun sequence of Planosporangium mesophilum NBRC 109066.</title>
        <authorList>
            <person name="Komaki H."/>
            <person name="Tamura T."/>
        </authorList>
    </citation>
    <scope>NUCLEOTIDE SEQUENCE</scope>
    <source>
        <strain evidence="19">NBRC 109066</strain>
    </source>
</reference>
<dbReference type="FunFam" id="3.30.565.10:FF:000006">
    <property type="entry name" value="Sensor histidine kinase WalK"/>
    <property type="match status" value="1"/>
</dbReference>
<dbReference type="GO" id="GO:0005886">
    <property type="term" value="C:plasma membrane"/>
    <property type="evidence" value="ECO:0007669"/>
    <property type="project" value="UniProtKB-SubCell"/>
</dbReference>
<feature type="domain" description="Histidine kinase" evidence="16">
    <location>
        <begin position="476"/>
        <end position="695"/>
    </location>
</feature>
<dbReference type="InterPro" id="IPR004358">
    <property type="entry name" value="Sig_transdc_His_kin-like_C"/>
</dbReference>
<evidence type="ECO:0000256" key="12">
    <source>
        <dbReference type="ARBA" id="ARBA00022989"/>
    </source>
</evidence>
<dbReference type="GO" id="GO:0007234">
    <property type="term" value="P:osmosensory signaling via phosphorelay pathway"/>
    <property type="evidence" value="ECO:0007669"/>
    <property type="project" value="TreeGrafter"/>
</dbReference>
<dbReference type="PROSITE" id="PS50112">
    <property type="entry name" value="PAS"/>
    <property type="match status" value="2"/>
</dbReference>
<feature type="domain" description="PAC" evidence="18">
    <location>
        <begin position="399"/>
        <end position="451"/>
    </location>
</feature>
<dbReference type="Gene3D" id="3.30.450.40">
    <property type="match status" value="1"/>
</dbReference>
<name>A0A8J3TKB8_9ACTN</name>
<dbReference type="InterPro" id="IPR029016">
    <property type="entry name" value="GAF-like_dom_sf"/>
</dbReference>
<gene>
    <name evidence="19" type="ORF">Pme01_25620</name>
</gene>
<evidence type="ECO:0000256" key="4">
    <source>
        <dbReference type="ARBA" id="ARBA00004236"/>
    </source>
</evidence>
<evidence type="ECO:0000256" key="1">
    <source>
        <dbReference type="ARBA" id="ARBA00000085"/>
    </source>
</evidence>
<dbReference type="InterPro" id="IPR000014">
    <property type="entry name" value="PAS"/>
</dbReference>
<dbReference type="InterPro" id="IPR013767">
    <property type="entry name" value="PAS_fold"/>
</dbReference>
<evidence type="ECO:0000256" key="3">
    <source>
        <dbReference type="ARBA" id="ARBA00004141"/>
    </source>
</evidence>
<evidence type="ECO:0000256" key="2">
    <source>
        <dbReference type="ARBA" id="ARBA00001968"/>
    </source>
</evidence>
<evidence type="ECO:0000256" key="15">
    <source>
        <dbReference type="ARBA" id="ARBA00039401"/>
    </source>
</evidence>
<comment type="caution">
    <text evidence="19">The sequence shown here is derived from an EMBL/GenBank/DDBJ whole genome shotgun (WGS) entry which is preliminary data.</text>
</comment>
<dbReference type="PANTHER" id="PTHR42878">
    <property type="entry name" value="TWO-COMPONENT HISTIDINE KINASE"/>
    <property type="match status" value="1"/>
</dbReference>
<evidence type="ECO:0000259" key="16">
    <source>
        <dbReference type="PROSITE" id="PS50109"/>
    </source>
</evidence>
<dbReference type="EC" id="2.7.13.3" evidence="5"/>
<organism evidence="19 20">
    <name type="scientific">Planosporangium mesophilum</name>
    <dbReference type="NCBI Taxonomy" id="689768"/>
    <lineage>
        <taxon>Bacteria</taxon>
        <taxon>Bacillati</taxon>
        <taxon>Actinomycetota</taxon>
        <taxon>Actinomycetes</taxon>
        <taxon>Micromonosporales</taxon>
        <taxon>Micromonosporaceae</taxon>
        <taxon>Planosporangium</taxon>
    </lineage>
</organism>
<dbReference type="PRINTS" id="PR00344">
    <property type="entry name" value="BCTRLSENSOR"/>
</dbReference>
<dbReference type="SMART" id="SM00388">
    <property type="entry name" value="HisKA"/>
    <property type="match status" value="1"/>
</dbReference>
<dbReference type="Pfam" id="PF02518">
    <property type="entry name" value="HATPase_c"/>
    <property type="match status" value="1"/>
</dbReference>
<dbReference type="GO" id="GO:0005509">
    <property type="term" value="F:calcium ion binding"/>
    <property type="evidence" value="ECO:0007669"/>
    <property type="project" value="UniProtKB-ARBA"/>
</dbReference>
<dbReference type="Gene3D" id="1.10.287.130">
    <property type="match status" value="1"/>
</dbReference>
<dbReference type="SUPFAM" id="SSF55785">
    <property type="entry name" value="PYP-like sensor domain (PAS domain)"/>
    <property type="match status" value="2"/>
</dbReference>
<dbReference type="SUPFAM" id="SSF55874">
    <property type="entry name" value="ATPase domain of HSP90 chaperone/DNA topoisomerase II/histidine kinase"/>
    <property type="match status" value="1"/>
</dbReference>
<sequence>MSGSSGYQRSSDRDAALVRLMQEVTRAANATDSVVDAGRVALAAVCRLTGWPLGHLLVPADDGTDDYVSSGVWHPDPAHGFAELREVSAAVRFPSGGGMVGRVRVTGVPAWIYDIGTDPLFIRNRFGRPLEAVSAFAFPVLSARGVAAVLEFFSPVPVGPDERLLEVVADVGTQLGRVIDRLDARLELEASKRRLEQIIETSAEAFVGMDEAGLITDWNAAAERMFGIERADAIRRSLAETVVPPRYRDAHRHGVERFLATGERRVLGQRVEISAWHRGDEREFPVEMATWATRDGDRWTFSAFLHDISERRRAEGERERLLVEQKMLLDSSSQGIFRLDRNGYCTYANPAAAQLLGWRADELIGLDMHALTHHHRADGRPYPWFECPVGEVLRGGQAVRVDKDLMWRRDGTSFPTEYSCAPIIGAAGTEGVVVLFTDISERRAAERSLRLAYEHERVALAKLKELDDAKTNFLATVSHELRTPLTSLAGFLELLIEGDVGEVSAPQHRVLETMSRSADRLRALIEDLLTVSNVEARPLVLRPRETDLAELLAEAAALVAEAAQRRDHELRVRVEPSIGPVRADPAQLRRVLTSLIDNAVKCTPDGGVIEIRADAADGHVEISVSDNGIGIDPDEVPRLFTRFFRTSAATQLAIQGAGLSLAIARQIIDGHGGHIDVRTAPGEGATFTVSLPAEVTVTPLRDTA</sequence>
<keyword evidence="11" id="KW-0067">ATP-binding</keyword>
<dbReference type="InterPro" id="IPR036890">
    <property type="entry name" value="HATPase_C_sf"/>
</dbReference>
<dbReference type="InterPro" id="IPR050351">
    <property type="entry name" value="BphY/WalK/GraS-like"/>
</dbReference>
<dbReference type="SMART" id="SM00091">
    <property type="entry name" value="PAS"/>
    <property type="match status" value="2"/>
</dbReference>
<evidence type="ECO:0000256" key="9">
    <source>
        <dbReference type="ARBA" id="ARBA00022741"/>
    </source>
</evidence>
<dbReference type="GO" id="GO:0030295">
    <property type="term" value="F:protein kinase activator activity"/>
    <property type="evidence" value="ECO:0007669"/>
    <property type="project" value="TreeGrafter"/>
</dbReference>
<dbReference type="InterPro" id="IPR003594">
    <property type="entry name" value="HATPase_dom"/>
</dbReference>
<keyword evidence="13" id="KW-0902">Two-component regulatory system</keyword>
<proteinExistence type="predicted"/>
<keyword evidence="12" id="KW-1133">Transmembrane helix</keyword>
<dbReference type="SUPFAM" id="SSF47384">
    <property type="entry name" value="Homodimeric domain of signal transducing histidine kinase"/>
    <property type="match status" value="1"/>
</dbReference>
<evidence type="ECO:0000256" key="13">
    <source>
        <dbReference type="ARBA" id="ARBA00023012"/>
    </source>
</evidence>
<keyword evidence="14" id="KW-0472">Membrane</keyword>
<dbReference type="InterPro" id="IPR005467">
    <property type="entry name" value="His_kinase_dom"/>
</dbReference>
<feature type="domain" description="PAS" evidence="17">
    <location>
        <begin position="326"/>
        <end position="365"/>
    </location>
</feature>
<keyword evidence="20" id="KW-1185">Reference proteome</keyword>
<keyword evidence="9" id="KW-0547">Nucleotide-binding</keyword>
<dbReference type="SUPFAM" id="SSF55781">
    <property type="entry name" value="GAF domain-like"/>
    <property type="match status" value="1"/>
</dbReference>
<accession>A0A8J3TKB8</accession>
<dbReference type="RefSeq" id="WP_168115501.1">
    <property type="nucleotide sequence ID" value="NZ_BOON01000023.1"/>
</dbReference>
<evidence type="ECO:0000256" key="14">
    <source>
        <dbReference type="ARBA" id="ARBA00023136"/>
    </source>
</evidence>
<evidence type="ECO:0000256" key="8">
    <source>
        <dbReference type="ARBA" id="ARBA00022692"/>
    </source>
</evidence>
<dbReference type="Gene3D" id="3.30.565.10">
    <property type="entry name" value="Histidine kinase-like ATPase, C-terminal domain"/>
    <property type="match status" value="1"/>
</dbReference>
<dbReference type="Pfam" id="PF00989">
    <property type="entry name" value="PAS"/>
    <property type="match status" value="1"/>
</dbReference>
<dbReference type="InterPro" id="IPR013656">
    <property type="entry name" value="PAS_4"/>
</dbReference>
<evidence type="ECO:0000259" key="18">
    <source>
        <dbReference type="PROSITE" id="PS50113"/>
    </source>
</evidence>
<evidence type="ECO:0000256" key="6">
    <source>
        <dbReference type="ARBA" id="ARBA00022553"/>
    </source>
</evidence>
<dbReference type="InterPro" id="IPR036097">
    <property type="entry name" value="HisK_dim/P_sf"/>
</dbReference>
<dbReference type="PROSITE" id="PS50113">
    <property type="entry name" value="PAC"/>
    <property type="match status" value="1"/>
</dbReference>
<dbReference type="CDD" id="cd00130">
    <property type="entry name" value="PAS"/>
    <property type="match status" value="2"/>
</dbReference>
<evidence type="ECO:0000256" key="7">
    <source>
        <dbReference type="ARBA" id="ARBA00022679"/>
    </source>
</evidence>
<evidence type="ECO:0000256" key="11">
    <source>
        <dbReference type="ARBA" id="ARBA00022840"/>
    </source>
</evidence>